<reference evidence="1 2" key="1">
    <citation type="journal article" date="2009" name="PLoS Genet.">
        <title>The complete genome and proteome of Laribacter hongkongensis reveal potential mechanisms for adaptations to different temperatures and habitats.</title>
        <authorList>
            <person name="Woo P.C."/>
            <person name="Lau S.K."/>
            <person name="Tse H."/>
            <person name="Teng J.L."/>
            <person name="Curreem S.O."/>
            <person name="Tsang A.K."/>
            <person name="Fan R.Y."/>
            <person name="Wong G.K."/>
            <person name="Huang Y."/>
            <person name="Loman N.J."/>
            <person name="Snyder L.A."/>
            <person name="Cai J.J."/>
            <person name="Huang J.D."/>
            <person name="Mak W."/>
            <person name="Pallen M.J."/>
            <person name="Lok S."/>
            <person name="Yuen K.Y."/>
        </authorList>
    </citation>
    <scope>NUCLEOTIDE SEQUENCE [LARGE SCALE GENOMIC DNA]</scope>
    <source>
        <strain evidence="1 2">HLHK9</strain>
    </source>
</reference>
<dbReference type="STRING" id="557598.LHK_00724"/>
<dbReference type="Proteomes" id="UP000002010">
    <property type="component" value="Chromosome"/>
</dbReference>
<name>C1D4C3_LARHH</name>
<protein>
    <submittedName>
        <fullName evidence="1">Uncharacterized protein</fullName>
    </submittedName>
</protein>
<accession>C1D4C3</accession>
<keyword evidence="2" id="KW-1185">Reference proteome</keyword>
<proteinExistence type="predicted"/>
<dbReference type="HOGENOM" id="CLU_3329440_0_0_4"/>
<sequence length="38" mass="4254">MALAADPGRTVRAVACVFMPEVLADCRKHRAWLADEWP</sequence>
<organism evidence="1 2">
    <name type="scientific">Laribacter hongkongensis (strain HLHK9)</name>
    <dbReference type="NCBI Taxonomy" id="557598"/>
    <lineage>
        <taxon>Bacteria</taxon>
        <taxon>Pseudomonadati</taxon>
        <taxon>Pseudomonadota</taxon>
        <taxon>Betaproteobacteria</taxon>
        <taxon>Neisseriales</taxon>
        <taxon>Aquaspirillaceae</taxon>
        <taxon>Laribacter</taxon>
    </lineage>
</organism>
<dbReference type="KEGG" id="lhk:LHK_00724"/>
<evidence type="ECO:0000313" key="1">
    <source>
        <dbReference type="EMBL" id="ACO73717.1"/>
    </source>
</evidence>
<dbReference type="AlphaFoldDB" id="C1D4C3"/>
<gene>
    <name evidence="1" type="ordered locus">LHK_00724</name>
</gene>
<evidence type="ECO:0000313" key="2">
    <source>
        <dbReference type="Proteomes" id="UP000002010"/>
    </source>
</evidence>
<dbReference type="EMBL" id="CP001154">
    <property type="protein sequence ID" value="ACO73717.1"/>
    <property type="molecule type" value="Genomic_DNA"/>
</dbReference>